<evidence type="ECO:0000313" key="2">
    <source>
        <dbReference type="EMBL" id="GAA1753286.1"/>
    </source>
</evidence>
<accession>A0ABP4WGP4</accession>
<proteinExistence type="predicted"/>
<feature type="signal peptide" evidence="1">
    <location>
        <begin position="1"/>
        <end position="36"/>
    </location>
</feature>
<gene>
    <name evidence="2" type="ORF">GCM10009767_10360</name>
</gene>
<dbReference type="Proteomes" id="UP001501204">
    <property type="component" value="Unassembled WGS sequence"/>
</dbReference>
<organism evidence="2 3">
    <name type="scientific">Kocuria aegyptia</name>
    <dbReference type="NCBI Taxonomy" id="330943"/>
    <lineage>
        <taxon>Bacteria</taxon>
        <taxon>Bacillati</taxon>
        <taxon>Actinomycetota</taxon>
        <taxon>Actinomycetes</taxon>
        <taxon>Micrococcales</taxon>
        <taxon>Micrococcaceae</taxon>
        <taxon>Kocuria</taxon>
    </lineage>
</organism>
<comment type="caution">
    <text evidence="2">The sequence shown here is derived from an EMBL/GenBank/DDBJ whole genome shotgun (WGS) entry which is preliminary data.</text>
</comment>
<name>A0ABP4WGP4_9MICC</name>
<evidence type="ECO:0008006" key="4">
    <source>
        <dbReference type="Google" id="ProtNLM"/>
    </source>
</evidence>
<sequence>MTRTARPRPATTGRALAAAAASLLALTLLGNSLGTAARWSDAAPLETQAVSTGTLDVTLEPARATLHRTDLDPATGAVARGTTDLTGAAEALSALAPGDTVVVTTRATLDVEGTNLTATLTVDPGVPAGSAVVPRVELVPAPGALPPSPGPGTSSWTVTAAHDGAAYDVTVAYEVAPDPSAQGVTVEPGPLTVTLAQN</sequence>
<keyword evidence="1" id="KW-0732">Signal</keyword>
<dbReference type="RefSeq" id="WP_344120407.1">
    <property type="nucleotide sequence ID" value="NZ_BAAAOA010000011.1"/>
</dbReference>
<protein>
    <recommendedName>
        <fullName evidence="4">Alternate-type signal peptide domain-containing protein</fullName>
    </recommendedName>
</protein>
<feature type="chain" id="PRO_5046727386" description="Alternate-type signal peptide domain-containing protein" evidence="1">
    <location>
        <begin position="37"/>
        <end position="198"/>
    </location>
</feature>
<dbReference type="EMBL" id="BAAAOA010000011">
    <property type="protein sequence ID" value="GAA1753286.1"/>
    <property type="molecule type" value="Genomic_DNA"/>
</dbReference>
<evidence type="ECO:0000256" key="1">
    <source>
        <dbReference type="SAM" id="SignalP"/>
    </source>
</evidence>
<keyword evidence="3" id="KW-1185">Reference proteome</keyword>
<reference evidence="3" key="1">
    <citation type="journal article" date="2019" name="Int. J. Syst. Evol. Microbiol.">
        <title>The Global Catalogue of Microorganisms (GCM) 10K type strain sequencing project: providing services to taxonomists for standard genome sequencing and annotation.</title>
        <authorList>
            <consortium name="The Broad Institute Genomics Platform"/>
            <consortium name="The Broad Institute Genome Sequencing Center for Infectious Disease"/>
            <person name="Wu L."/>
            <person name="Ma J."/>
        </authorList>
    </citation>
    <scope>NUCLEOTIDE SEQUENCE [LARGE SCALE GENOMIC DNA]</scope>
    <source>
        <strain evidence="3">JCM 14735</strain>
    </source>
</reference>
<evidence type="ECO:0000313" key="3">
    <source>
        <dbReference type="Proteomes" id="UP001501204"/>
    </source>
</evidence>